<gene>
    <name evidence="1" type="ORF">RHMOL_Rhmol13G0281300</name>
</gene>
<proteinExistence type="predicted"/>
<dbReference type="Proteomes" id="UP001062846">
    <property type="component" value="Chromosome 13"/>
</dbReference>
<organism evidence="1 2">
    <name type="scientific">Rhododendron molle</name>
    <name type="common">Chinese azalea</name>
    <name type="synonym">Azalea mollis</name>
    <dbReference type="NCBI Taxonomy" id="49168"/>
    <lineage>
        <taxon>Eukaryota</taxon>
        <taxon>Viridiplantae</taxon>
        <taxon>Streptophyta</taxon>
        <taxon>Embryophyta</taxon>
        <taxon>Tracheophyta</taxon>
        <taxon>Spermatophyta</taxon>
        <taxon>Magnoliopsida</taxon>
        <taxon>eudicotyledons</taxon>
        <taxon>Gunneridae</taxon>
        <taxon>Pentapetalae</taxon>
        <taxon>asterids</taxon>
        <taxon>Ericales</taxon>
        <taxon>Ericaceae</taxon>
        <taxon>Ericoideae</taxon>
        <taxon>Rhodoreae</taxon>
        <taxon>Rhododendron</taxon>
    </lineage>
</organism>
<keyword evidence="2" id="KW-1185">Reference proteome</keyword>
<comment type="caution">
    <text evidence="1">The sequence shown here is derived from an EMBL/GenBank/DDBJ whole genome shotgun (WGS) entry which is preliminary data.</text>
</comment>
<evidence type="ECO:0000313" key="1">
    <source>
        <dbReference type="EMBL" id="KAI8526082.1"/>
    </source>
</evidence>
<dbReference type="EMBL" id="CM046400">
    <property type="protein sequence ID" value="KAI8526082.1"/>
    <property type="molecule type" value="Genomic_DNA"/>
</dbReference>
<name>A0ACC0LCJ8_RHOML</name>
<accession>A0ACC0LCJ8</accession>
<sequence length="335" mass="37818">MGDQEEEEADQNQFHCLPDDVVLHIFNKLPDVTWLCRCFVVSKQFSSLIPRVLTVSFKSRNSNSVLNPCSVSRDEKWHRKRKFLVFFLKPHGYLRNLPLSPPSRRLFPDFAFHLKQIQSLNIKLPFDFIGNNDSVLKWGAKFTTELNSFTVLYATSLSKTMESEEEEDNDGVDEIGITRREVDCRVNLAVEYVRDAMWWVGILFHLIPKYPMLQSISITDAKNKGVKLCLGGEKLVGCKNTFNISSMVYSNWAGGSVPVLRLPNSRYATKGVTTADMKGRPEKTADFKASGGDGSEAERVALETFAGEGGVFSEVMVQIQAKRKDVIKAFSKTQN</sequence>
<evidence type="ECO:0000313" key="2">
    <source>
        <dbReference type="Proteomes" id="UP001062846"/>
    </source>
</evidence>
<protein>
    <submittedName>
        <fullName evidence="1">Uncharacterized protein</fullName>
    </submittedName>
</protein>
<reference evidence="1" key="1">
    <citation type="submission" date="2022-02" db="EMBL/GenBank/DDBJ databases">
        <title>Plant Genome Project.</title>
        <authorList>
            <person name="Zhang R.-G."/>
        </authorList>
    </citation>
    <scope>NUCLEOTIDE SEQUENCE</scope>
    <source>
        <strain evidence="1">AT1</strain>
    </source>
</reference>